<reference evidence="1" key="1">
    <citation type="submission" date="2018-02" db="EMBL/GenBank/DDBJ databases">
        <title>Rhizophora mucronata_Transcriptome.</title>
        <authorList>
            <person name="Meera S.P."/>
            <person name="Sreeshan A."/>
            <person name="Augustine A."/>
        </authorList>
    </citation>
    <scope>NUCLEOTIDE SEQUENCE</scope>
    <source>
        <tissue evidence="1">Leaf</tissue>
    </source>
</reference>
<protein>
    <submittedName>
        <fullName evidence="1">Uncharacterized protein</fullName>
    </submittedName>
</protein>
<proteinExistence type="predicted"/>
<dbReference type="AlphaFoldDB" id="A0A2P2PEF3"/>
<accession>A0A2P2PEF3</accession>
<sequence>MGKLIVSFFNLFSLFDSVDLDLKKIIFHKYKIENCSRSNFS</sequence>
<dbReference type="EMBL" id="GGEC01072598">
    <property type="protein sequence ID" value="MBX53082.1"/>
    <property type="molecule type" value="Transcribed_RNA"/>
</dbReference>
<organism evidence="1">
    <name type="scientific">Rhizophora mucronata</name>
    <name type="common">Asiatic mangrove</name>
    <dbReference type="NCBI Taxonomy" id="61149"/>
    <lineage>
        <taxon>Eukaryota</taxon>
        <taxon>Viridiplantae</taxon>
        <taxon>Streptophyta</taxon>
        <taxon>Embryophyta</taxon>
        <taxon>Tracheophyta</taxon>
        <taxon>Spermatophyta</taxon>
        <taxon>Magnoliopsida</taxon>
        <taxon>eudicotyledons</taxon>
        <taxon>Gunneridae</taxon>
        <taxon>Pentapetalae</taxon>
        <taxon>rosids</taxon>
        <taxon>fabids</taxon>
        <taxon>Malpighiales</taxon>
        <taxon>Rhizophoraceae</taxon>
        <taxon>Rhizophora</taxon>
    </lineage>
</organism>
<evidence type="ECO:0000313" key="1">
    <source>
        <dbReference type="EMBL" id="MBX53082.1"/>
    </source>
</evidence>
<name>A0A2P2PEF3_RHIMU</name>